<evidence type="ECO:0000313" key="2">
    <source>
        <dbReference type="EMBL" id="MBD0835852.1"/>
    </source>
</evidence>
<gene>
    <name evidence="2" type="ORF">ICJ84_10425</name>
</gene>
<proteinExistence type="predicted"/>
<name>A0A8J6Q8F9_9FLAO</name>
<reference evidence="2" key="2">
    <citation type="submission" date="2020-09" db="EMBL/GenBank/DDBJ databases">
        <authorList>
            <person name="Wu Z."/>
        </authorList>
    </citation>
    <scope>NUCLEOTIDE SEQUENCE</scope>
    <source>
        <strain evidence="2">SC17</strain>
    </source>
</reference>
<dbReference type="AlphaFoldDB" id="A0A8J6Q8F9"/>
<feature type="transmembrane region" description="Helical" evidence="1">
    <location>
        <begin position="65"/>
        <end position="91"/>
    </location>
</feature>
<keyword evidence="1" id="KW-0472">Membrane</keyword>
<comment type="caution">
    <text evidence="2">The sequence shown here is derived from an EMBL/GenBank/DDBJ whole genome shotgun (WGS) entry which is preliminary data.</text>
</comment>
<sequence length="112" mass="13593">MEEKNEQLKSIWGKWWEPIRKWFYPSWLFYELSIQFYVYSTDVHNYFIEQQDCFTSFIGEIGTQILALFSGVVTFVICTIFLTIPACFILYKFFKIENLTSTLFEEKMKKYL</sequence>
<keyword evidence="1" id="KW-0812">Transmembrane</keyword>
<organism evidence="2 3">
    <name type="scientific">Aestuariibaculum suncheonense</name>
    <dbReference type="NCBI Taxonomy" id="1028745"/>
    <lineage>
        <taxon>Bacteria</taxon>
        <taxon>Pseudomonadati</taxon>
        <taxon>Bacteroidota</taxon>
        <taxon>Flavobacteriia</taxon>
        <taxon>Flavobacteriales</taxon>
        <taxon>Flavobacteriaceae</taxon>
    </lineage>
</organism>
<dbReference type="EMBL" id="JACVXC010000003">
    <property type="protein sequence ID" value="MBD0835852.1"/>
    <property type="molecule type" value="Genomic_DNA"/>
</dbReference>
<reference evidence="2" key="1">
    <citation type="journal article" date="2013" name="Int. J. Syst. Evol. Microbiol.">
        <title>Aestuariibaculum suncheonense gen. nov., sp. nov., a marine bacterium of the family Flavobacteriaceae isolated from a tidal flat and emended descriptions of the genera Gaetbulibacter and Tamlana.</title>
        <authorList>
            <person name="Jeong S.H."/>
            <person name="Park M.S."/>
            <person name="Jin H.M."/>
            <person name="Lee K."/>
            <person name="Park W."/>
            <person name="Jeon C.O."/>
        </authorList>
    </citation>
    <scope>NUCLEOTIDE SEQUENCE</scope>
    <source>
        <strain evidence="2">SC17</strain>
    </source>
</reference>
<evidence type="ECO:0000313" key="3">
    <source>
        <dbReference type="Proteomes" id="UP000602057"/>
    </source>
</evidence>
<accession>A0A8J6Q8F9</accession>
<dbReference type="RefSeq" id="WP_188216338.1">
    <property type="nucleotide sequence ID" value="NZ_BAABGH010000011.1"/>
</dbReference>
<dbReference type="Proteomes" id="UP000602057">
    <property type="component" value="Unassembled WGS sequence"/>
</dbReference>
<keyword evidence="1" id="KW-1133">Transmembrane helix</keyword>
<keyword evidence="3" id="KW-1185">Reference proteome</keyword>
<evidence type="ECO:0000256" key="1">
    <source>
        <dbReference type="SAM" id="Phobius"/>
    </source>
</evidence>
<protein>
    <submittedName>
        <fullName evidence="2">Uncharacterized protein</fullName>
    </submittedName>
</protein>